<keyword evidence="8" id="KW-0378">Hydrolase</keyword>
<comment type="pathway">
    <text evidence="2">Glycan metabolism; heparin biosynthesis.</text>
</comment>
<evidence type="ECO:0000256" key="17">
    <source>
        <dbReference type="PIRSR" id="PIRSR637359-2"/>
    </source>
</evidence>
<dbReference type="Proteomes" id="UP001142055">
    <property type="component" value="Chromosome 3"/>
</dbReference>
<evidence type="ECO:0000256" key="6">
    <source>
        <dbReference type="ARBA" id="ARBA00022679"/>
    </source>
</evidence>
<organism evidence="22 23">
    <name type="scientific">Blomia tropicalis</name>
    <name type="common">Mite</name>
    <dbReference type="NCBI Taxonomy" id="40697"/>
    <lineage>
        <taxon>Eukaryota</taxon>
        <taxon>Metazoa</taxon>
        <taxon>Ecdysozoa</taxon>
        <taxon>Arthropoda</taxon>
        <taxon>Chelicerata</taxon>
        <taxon>Arachnida</taxon>
        <taxon>Acari</taxon>
        <taxon>Acariformes</taxon>
        <taxon>Sarcoptiformes</taxon>
        <taxon>Astigmata</taxon>
        <taxon>Glycyphagoidea</taxon>
        <taxon>Echimyopodidae</taxon>
        <taxon>Blomia</taxon>
    </lineage>
</organism>
<evidence type="ECO:0000256" key="15">
    <source>
        <dbReference type="ARBA" id="ARBA00023268"/>
    </source>
</evidence>
<dbReference type="GO" id="GO:0000139">
    <property type="term" value="C:Golgi membrane"/>
    <property type="evidence" value="ECO:0007669"/>
    <property type="project" value="UniProtKB-SubCell"/>
</dbReference>
<evidence type="ECO:0000313" key="22">
    <source>
        <dbReference type="EMBL" id="KAJ6216358.1"/>
    </source>
</evidence>
<comment type="similarity">
    <text evidence="4">Belongs to the sulfotransferase 1 family. NDST subfamily.</text>
</comment>
<dbReference type="Pfam" id="PF12062">
    <property type="entry name" value="HSNSD-CE"/>
    <property type="match status" value="1"/>
</dbReference>
<dbReference type="InterPro" id="IPR021930">
    <property type="entry name" value="Heparan_SO4_deacetylase_dom"/>
</dbReference>
<dbReference type="SUPFAM" id="SSF52540">
    <property type="entry name" value="P-loop containing nucleoside triphosphate hydrolases"/>
    <property type="match status" value="1"/>
</dbReference>
<evidence type="ECO:0000259" key="20">
    <source>
        <dbReference type="Pfam" id="PF12062"/>
    </source>
</evidence>
<sequence>MFSWIRVPPKVDYQCHRVHSMVGSNIFGEYESPTGYKNAQLRPDSKVLVFVETQYTRLGKHIVEVLEAVRFKYKIEIAGKSLPLLTSSDKGKYSAIVFENLFKYFHLNKWNRDLLDKYCREFNVGIIGFIVGNEQADNHKKVSDQLNHPKGRRRLDNLPIYVESDYQIKDYQLNAHSNIFRITRPGSISLGIVPENNWSIFTLPPNSSSFFPIAQALPRNYIVDTYPDGYKYSNIKKLNKLSNSTSIDWNNYKKNLLTTVFQDNGSYDGIKRIVFGNGLDYWLHKLIFLDSLSYLSNGKWSLPLQRYIQIDIDDIFVGEKGTRMKAVDVEMLIEFQQRLALLIPGFKFNLGYSGKFFHRGYPDENDGDDFLLKKSDHFRWFCHTFTHSQAHLTNNATIIENELLFNREFAKVNNLPTYNVYTVSPHHSGVYPIHEPLFDVWKRISEVRVTSTEEYPHLRPAHLRRGFIYKDVMVLPRQTCGLYTHTIFIDKYPGGRDKLEKSIFGGDLFYSFVVNQINVYMTHQSNYANDRLALYTFEAVIKFIQCWTNLQLFSLPPLELARKYFQIYPEEKDPIWMNPCEDRRHYNIWSLSKSCFQLPQFLILGPQKTGSTALYFFLSMHPSVISNQPSTDSFEEVQFFNGKNYNKGIDWYMNFFQLPNSSHFTLPIDDATTLNNSSTNSSLVQGHMKFFQRIPPPYKEAPPYFFEKSSTYFDGELVPMRVHSLLPHAKLIVILISPLKRAYSWYQHMKAHNLSIALNYTFYEVVSLDVQHKNPSERTMKKLRDLRQRCLGPGAYALHLERWLTFFSPQQMLFVDGDELRLNPINVMDKLQMFLKLEPYIDYSKMLRFDQKKGFYCQVTKGNSTKCLGKSKGRIYPEMDTLSRNYLHHYYLHHNVVLSKLLNRLRVRIPTWLELELSNNL</sequence>
<evidence type="ECO:0000256" key="9">
    <source>
        <dbReference type="ARBA" id="ARBA00022968"/>
    </source>
</evidence>
<protein>
    <recommendedName>
        <fullName evidence="5">[heparan sulfate]-glucosamine N-sulfotransferase</fullName>
        <ecNumber evidence="5">2.8.2.8</ecNumber>
    </recommendedName>
</protein>
<feature type="disulfide bond" evidence="18">
    <location>
        <begin position="857"/>
        <end position="867"/>
    </location>
</feature>
<evidence type="ECO:0000256" key="16">
    <source>
        <dbReference type="PIRSR" id="PIRSR637359-1"/>
    </source>
</evidence>
<evidence type="ECO:0000256" key="8">
    <source>
        <dbReference type="ARBA" id="ARBA00022801"/>
    </source>
</evidence>
<keyword evidence="7" id="KW-0812">Transmembrane</keyword>
<evidence type="ECO:0000256" key="7">
    <source>
        <dbReference type="ARBA" id="ARBA00022692"/>
    </source>
</evidence>
<gene>
    <name evidence="22" type="ORF">RDWZM_007515</name>
</gene>
<feature type="binding site" evidence="17">
    <location>
        <position position="744"/>
    </location>
    <ligand>
        <name>3'-phosphoadenylyl sulfate</name>
        <dbReference type="ChEBI" id="CHEBI:58339"/>
    </ligand>
</feature>
<dbReference type="AlphaFoldDB" id="A0A9Q0M0C3"/>
<keyword evidence="23" id="KW-1185">Reference proteome</keyword>
<dbReference type="InterPro" id="IPR027417">
    <property type="entry name" value="P-loop_NTPase"/>
</dbReference>
<evidence type="ECO:0000256" key="10">
    <source>
        <dbReference type="ARBA" id="ARBA00022989"/>
    </source>
</evidence>
<comment type="caution">
    <text evidence="22">The sequence shown here is derived from an EMBL/GenBank/DDBJ whole genome shotgun (WGS) entry which is preliminary data.</text>
</comment>
<keyword evidence="13 18" id="KW-1015">Disulfide bond</keyword>
<evidence type="ECO:0000256" key="18">
    <source>
        <dbReference type="PIRSR" id="PIRSR637359-3"/>
    </source>
</evidence>
<evidence type="ECO:0000256" key="12">
    <source>
        <dbReference type="ARBA" id="ARBA00023136"/>
    </source>
</evidence>
<dbReference type="EC" id="2.8.2.8" evidence="5"/>
<comment type="pathway">
    <text evidence="3">Glycan metabolism; heparan sulfate biosynthesis.</text>
</comment>
<dbReference type="Gene3D" id="3.40.50.300">
    <property type="entry name" value="P-loop containing nucleotide triphosphate hydrolases"/>
    <property type="match status" value="1"/>
</dbReference>
<evidence type="ECO:0000259" key="19">
    <source>
        <dbReference type="Pfam" id="PF00685"/>
    </source>
</evidence>
<comment type="subcellular location">
    <subcellularLocation>
        <location evidence="1">Golgi apparatus membrane</location>
        <topology evidence="1">Single-pass type II membrane protein</topology>
    </subcellularLocation>
</comment>
<dbReference type="EMBL" id="JAPWDV010000003">
    <property type="protein sequence ID" value="KAJ6216358.1"/>
    <property type="molecule type" value="Genomic_DNA"/>
</dbReference>
<dbReference type="GO" id="GO:0019213">
    <property type="term" value="F:deacetylase activity"/>
    <property type="evidence" value="ECO:0007669"/>
    <property type="project" value="TreeGrafter"/>
</dbReference>
<keyword evidence="15" id="KW-0511">Multifunctional enzyme</keyword>
<dbReference type="InterPro" id="IPR000863">
    <property type="entry name" value="Sulfotransferase_dom"/>
</dbReference>
<proteinExistence type="inferred from homology"/>
<evidence type="ECO:0000256" key="1">
    <source>
        <dbReference type="ARBA" id="ARBA00004323"/>
    </source>
</evidence>
<keyword evidence="9" id="KW-0735">Signal-anchor</keyword>
<evidence type="ECO:0000256" key="11">
    <source>
        <dbReference type="ARBA" id="ARBA00023034"/>
    </source>
</evidence>
<evidence type="ECO:0000256" key="3">
    <source>
        <dbReference type="ARBA" id="ARBA00005093"/>
    </source>
</evidence>
<name>A0A9Q0M0C3_BLOTA</name>
<dbReference type="GO" id="GO:0015016">
    <property type="term" value="F:heparan sulfate N-sulfotransferase activity"/>
    <property type="evidence" value="ECO:0007669"/>
    <property type="project" value="UniProtKB-EC"/>
</dbReference>
<keyword evidence="14" id="KW-0325">Glycoprotein</keyword>
<dbReference type="PANTHER" id="PTHR10605">
    <property type="entry name" value="HEPARAN SULFATE SULFOTRANSFERASE"/>
    <property type="match status" value="1"/>
</dbReference>
<evidence type="ECO:0000256" key="5">
    <source>
        <dbReference type="ARBA" id="ARBA00012979"/>
    </source>
</evidence>
<dbReference type="OMA" id="GLKFWLH"/>
<dbReference type="Pfam" id="PF00685">
    <property type="entry name" value="Sulfotransfer_1"/>
    <property type="match status" value="1"/>
</dbReference>
<evidence type="ECO:0000259" key="21">
    <source>
        <dbReference type="Pfam" id="PF25119"/>
    </source>
</evidence>
<keyword evidence="12" id="KW-0472">Membrane</keyword>
<keyword evidence="6" id="KW-0808">Transferase</keyword>
<dbReference type="GO" id="GO:0016787">
    <property type="term" value="F:hydrolase activity"/>
    <property type="evidence" value="ECO:0007669"/>
    <property type="project" value="UniProtKB-KW"/>
</dbReference>
<dbReference type="InterPro" id="IPR056793">
    <property type="entry name" value="HSNSD_N"/>
</dbReference>
<dbReference type="Pfam" id="PF25119">
    <property type="entry name" value="HSNSD_N"/>
    <property type="match status" value="1"/>
</dbReference>
<feature type="binding site" evidence="17">
    <location>
        <position position="856"/>
    </location>
    <ligand>
        <name>3'-phosphoadenylyl sulfate</name>
        <dbReference type="ChEBI" id="CHEBI:58339"/>
    </ligand>
</feature>
<evidence type="ECO:0000256" key="2">
    <source>
        <dbReference type="ARBA" id="ARBA00004841"/>
    </source>
</evidence>
<feature type="domain" description="Sulfotransferase" evidence="19">
    <location>
        <begin position="599"/>
        <end position="891"/>
    </location>
</feature>
<evidence type="ECO:0000256" key="14">
    <source>
        <dbReference type="ARBA" id="ARBA00023180"/>
    </source>
</evidence>
<keyword evidence="11" id="KW-0333">Golgi apparatus</keyword>
<evidence type="ECO:0000256" key="13">
    <source>
        <dbReference type="ARBA" id="ARBA00023157"/>
    </source>
</evidence>
<evidence type="ECO:0000313" key="23">
    <source>
        <dbReference type="Proteomes" id="UP001142055"/>
    </source>
</evidence>
<dbReference type="InterPro" id="IPR037359">
    <property type="entry name" value="NST/OST"/>
</dbReference>
<feature type="binding site" evidence="17">
    <location>
        <begin position="872"/>
        <end position="876"/>
    </location>
    <ligand>
        <name>3'-phosphoadenylyl sulfate</name>
        <dbReference type="ChEBI" id="CHEBI:58339"/>
    </ligand>
</feature>
<dbReference type="PANTHER" id="PTHR10605:SF56">
    <property type="entry name" value="BIFUNCTIONAL HEPARAN SULFATE N-DEACETYLASE_N-SULFOTRANSFERASE"/>
    <property type="match status" value="1"/>
</dbReference>
<feature type="domain" description="Heparan sulphate-N-deacetylase deacetylase" evidence="20">
    <location>
        <begin position="305"/>
        <end position="509"/>
    </location>
</feature>
<accession>A0A9Q0M0C3</accession>
<keyword evidence="10" id="KW-1133">Transmembrane helix</keyword>
<evidence type="ECO:0000256" key="4">
    <source>
        <dbReference type="ARBA" id="ARBA00010420"/>
    </source>
</evidence>
<feature type="active site" description="For sulfotransferase activity" evidence="16">
    <location>
        <position position="608"/>
    </location>
</feature>
<reference evidence="22" key="1">
    <citation type="submission" date="2022-12" db="EMBL/GenBank/DDBJ databases">
        <title>Genome assemblies of Blomia tropicalis.</title>
        <authorList>
            <person name="Cui Y."/>
        </authorList>
    </citation>
    <scope>NUCLEOTIDE SEQUENCE</scope>
    <source>
        <tissue evidence="22">Adult mites</tissue>
    </source>
</reference>
<feature type="domain" description="Heparan sulfate-N-deacetylase N-terminal" evidence="21">
    <location>
        <begin position="44"/>
        <end position="295"/>
    </location>
</feature>